<organism evidence="2 3">
    <name type="scientific">Streptomyces morookaense</name>
    <name type="common">Streptoverticillium morookaense</name>
    <dbReference type="NCBI Taxonomy" id="1970"/>
    <lineage>
        <taxon>Bacteria</taxon>
        <taxon>Bacillati</taxon>
        <taxon>Actinomycetota</taxon>
        <taxon>Actinomycetes</taxon>
        <taxon>Kitasatosporales</taxon>
        <taxon>Streptomycetaceae</taxon>
        <taxon>Streptomyces</taxon>
    </lineage>
</organism>
<feature type="transmembrane region" description="Helical" evidence="1">
    <location>
        <begin position="6"/>
        <end position="27"/>
    </location>
</feature>
<name>A0A7Y7B3E9_STRMO</name>
<keyword evidence="3" id="KW-1185">Reference proteome</keyword>
<protein>
    <submittedName>
        <fullName evidence="2">Uncharacterized protein</fullName>
    </submittedName>
</protein>
<comment type="caution">
    <text evidence="2">The sequence shown here is derived from an EMBL/GenBank/DDBJ whole genome shotgun (WGS) entry which is preliminary data.</text>
</comment>
<dbReference type="RefSeq" id="WP_171080339.1">
    <property type="nucleotide sequence ID" value="NZ_BNBU01000013.1"/>
</dbReference>
<proteinExistence type="predicted"/>
<evidence type="ECO:0000313" key="3">
    <source>
        <dbReference type="Proteomes" id="UP000587462"/>
    </source>
</evidence>
<sequence>MLWPMIAVVLAFCGIAVLGVLSVRVFVEVRRLSRQVADSSQRITRAAEELERAAVPLASQTAQVLHRD</sequence>
<accession>A0A7Y7B3E9</accession>
<reference evidence="2 3" key="1">
    <citation type="submission" date="2020-04" db="EMBL/GenBank/DDBJ databases">
        <title>Draft Genome Sequence of Streptomyces morookaense DSM 40503, an 8-azaguanine-producing strain.</title>
        <authorList>
            <person name="Qi J."/>
            <person name="Gao J.-M."/>
        </authorList>
    </citation>
    <scope>NUCLEOTIDE SEQUENCE [LARGE SCALE GENOMIC DNA]</scope>
    <source>
        <strain evidence="2 3">DSM 40503</strain>
    </source>
</reference>
<evidence type="ECO:0000313" key="2">
    <source>
        <dbReference type="EMBL" id="NVK78320.1"/>
    </source>
</evidence>
<dbReference type="AlphaFoldDB" id="A0A7Y7B3E9"/>
<keyword evidence="1" id="KW-0472">Membrane</keyword>
<dbReference type="EMBL" id="JABBXF010000023">
    <property type="protein sequence ID" value="NVK78320.1"/>
    <property type="molecule type" value="Genomic_DNA"/>
</dbReference>
<gene>
    <name evidence="2" type="ORF">HG542_11655</name>
</gene>
<dbReference type="Proteomes" id="UP000587462">
    <property type="component" value="Unassembled WGS sequence"/>
</dbReference>
<keyword evidence="1" id="KW-0812">Transmembrane</keyword>
<keyword evidence="1" id="KW-1133">Transmembrane helix</keyword>
<evidence type="ECO:0000256" key="1">
    <source>
        <dbReference type="SAM" id="Phobius"/>
    </source>
</evidence>